<feature type="transmembrane region" description="Helical" evidence="6">
    <location>
        <begin position="80"/>
        <end position="99"/>
    </location>
</feature>
<evidence type="ECO:0000256" key="2">
    <source>
        <dbReference type="ARBA" id="ARBA00022475"/>
    </source>
</evidence>
<proteinExistence type="predicted"/>
<dbReference type="GO" id="GO:0005886">
    <property type="term" value="C:plasma membrane"/>
    <property type="evidence" value="ECO:0007669"/>
    <property type="project" value="UniProtKB-SubCell"/>
</dbReference>
<keyword evidence="3 6" id="KW-0812">Transmembrane</keyword>
<dbReference type="PANTHER" id="PTHR36115">
    <property type="entry name" value="PROLINE-RICH ANTIGEN HOMOLOG-RELATED"/>
    <property type="match status" value="1"/>
</dbReference>
<sequence>MLLDEMKSKSLDEIYIEKTYSHLERGVDGVIREVARTYKQKLNVKTIKPGLRFVHFIVDGIALQLILSVPKIFFFSNPQLLALISLLLIILYPVMYIFFEYKFQQTPGKMVTNYVVINEYAEKPSLRICILRTVIRFIPFEAFSCLSSPSRGWHDRWTKTYVVEKKEVEKLKSILMKYNN</sequence>
<protein>
    <recommendedName>
        <fullName evidence="7">RDD domain-containing protein</fullName>
    </recommendedName>
</protein>
<evidence type="ECO:0000256" key="6">
    <source>
        <dbReference type="SAM" id="Phobius"/>
    </source>
</evidence>
<evidence type="ECO:0000313" key="9">
    <source>
        <dbReference type="Proteomes" id="UP000001822"/>
    </source>
</evidence>
<dbReference type="EMBL" id="CP000383">
    <property type="protein sequence ID" value="ABG58864.1"/>
    <property type="molecule type" value="Genomic_DNA"/>
</dbReference>
<dbReference type="KEGG" id="chu:CHU_1594"/>
<comment type="subcellular location">
    <subcellularLocation>
        <location evidence="1">Cell membrane</location>
        <topology evidence="1">Multi-pass membrane protein</topology>
    </subcellularLocation>
</comment>
<accession>A0A6N4SR92</accession>
<dbReference type="Pfam" id="PF06271">
    <property type="entry name" value="RDD"/>
    <property type="match status" value="1"/>
</dbReference>
<keyword evidence="5 6" id="KW-0472">Membrane</keyword>
<dbReference type="PANTHER" id="PTHR36115:SF4">
    <property type="entry name" value="MEMBRANE PROTEIN"/>
    <property type="match status" value="1"/>
</dbReference>
<dbReference type="RefSeq" id="WP_011584979.1">
    <property type="nucleotide sequence ID" value="NC_008255.1"/>
</dbReference>
<organism evidence="8 9">
    <name type="scientific">Cytophaga hutchinsonii (strain ATCC 33406 / DSM 1761 / CIP 103989 / NBRC 15051 / NCIMB 9469 / D465)</name>
    <dbReference type="NCBI Taxonomy" id="269798"/>
    <lineage>
        <taxon>Bacteria</taxon>
        <taxon>Pseudomonadati</taxon>
        <taxon>Bacteroidota</taxon>
        <taxon>Cytophagia</taxon>
        <taxon>Cytophagales</taxon>
        <taxon>Cytophagaceae</taxon>
        <taxon>Cytophaga</taxon>
    </lineage>
</organism>
<dbReference type="OrthoDB" id="762068at2"/>
<evidence type="ECO:0000256" key="4">
    <source>
        <dbReference type="ARBA" id="ARBA00022989"/>
    </source>
</evidence>
<gene>
    <name evidence="8" type="ordered locus">CHU_1594</name>
</gene>
<keyword evidence="2" id="KW-1003">Cell membrane</keyword>
<name>A0A6N4SR92_CYTH3</name>
<feature type="transmembrane region" description="Helical" evidence="6">
    <location>
        <begin position="53"/>
        <end position="74"/>
    </location>
</feature>
<evidence type="ECO:0000256" key="3">
    <source>
        <dbReference type="ARBA" id="ARBA00022692"/>
    </source>
</evidence>
<evidence type="ECO:0000256" key="1">
    <source>
        <dbReference type="ARBA" id="ARBA00004651"/>
    </source>
</evidence>
<evidence type="ECO:0000256" key="5">
    <source>
        <dbReference type="ARBA" id="ARBA00023136"/>
    </source>
</evidence>
<dbReference type="InterPro" id="IPR010432">
    <property type="entry name" value="RDD"/>
</dbReference>
<dbReference type="Proteomes" id="UP000001822">
    <property type="component" value="Chromosome"/>
</dbReference>
<keyword evidence="4 6" id="KW-1133">Transmembrane helix</keyword>
<dbReference type="InterPro" id="IPR051791">
    <property type="entry name" value="Pra-immunoreactive"/>
</dbReference>
<evidence type="ECO:0000259" key="7">
    <source>
        <dbReference type="Pfam" id="PF06271"/>
    </source>
</evidence>
<dbReference type="AlphaFoldDB" id="A0A6N4SR92"/>
<evidence type="ECO:0000313" key="8">
    <source>
        <dbReference type="EMBL" id="ABG58864.1"/>
    </source>
</evidence>
<feature type="domain" description="RDD" evidence="7">
    <location>
        <begin position="49"/>
        <end position="144"/>
    </location>
</feature>
<keyword evidence="9" id="KW-1185">Reference proteome</keyword>
<reference evidence="8 9" key="1">
    <citation type="journal article" date="2007" name="Appl. Environ. Microbiol.">
        <title>Genome sequence of the cellulolytic gliding bacterium Cytophaga hutchinsonii.</title>
        <authorList>
            <person name="Xie G."/>
            <person name="Bruce D.C."/>
            <person name="Challacombe J.F."/>
            <person name="Chertkov O."/>
            <person name="Detter J.C."/>
            <person name="Gilna P."/>
            <person name="Han C.S."/>
            <person name="Lucas S."/>
            <person name="Misra M."/>
            <person name="Myers G.L."/>
            <person name="Richardson P."/>
            <person name="Tapia R."/>
            <person name="Thayer N."/>
            <person name="Thompson L.S."/>
            <person name="Brettin T.S."/>
            <person name="Henrissat B."/>
            <person name="Wilson D.B."/>
            <person name="McBride M.J."/>
        </authorList>
    </citation>
    <scope>NUCLEOTIDE SEQUENCE [LARGE SCALE GENOMIC DNA]</scope>
    <source>
        <strain evidence="9">ATCC 33406 / DSM 1761 / CIP 103989 / NBRC 15051 / NCIMB 9469 / D465</strain>
    </source>
</reference>